<accession>A0A9P4HC97</accession>
<feature type="coiled-coil region" evidence="1">
    <location>
        <begin position="309"/>
        <end position="336"/>
    </location>
</feature>
<sequence length="375" mass="42352">MTTINAQFASLSESDEASTATLQQIRTDWSLDANAAILPQHLHVNEQPPDLLAVLLDLSDLTINQPDRAWNLINTYFSARIREASYTGGQQNIYANLQIEDVEKAVESIRKMRKGQELQAQVLVGTFDTTGFEDWQDTTSRRRSEEIDKKMLDAESEGGKRKYSIRNELFDSTPIEDDRASKKPRRDLTIDVKREDEGDGFPSPPPETCLLTPTPTAVSTALQLPPIATIMSAPPSPPPANTPYPHPYYRTPTPNLRSRTATPILRAPKPSRTLPPPLPLITRSVPNLSLQIPPTLLPAHIVLAYRQSYNEFLEAARQATHQANLLRREAEMLEARGRVVRRRWREGMARARGFGREARKVHDEWSRAESVERPR</sequence>
<dbReference type="AlphaFoldDB" id="A0A9P4HC97"/>
<dbReference type="OrthoDB" id="3801260at2759"/>
<dbReference type="Proteomes" id="UP000799777">
    <property type="component" value="Unassembled WGS sequence"/>
</dbReference>
<protein>
    <submittedName>
        <fullName evidence="3">Uncharacterized protein</fullName>
    </submittedName>
</protein>
<organism evidence="3 4">
    <name type="scientific">Setomelanomma holmii</name>
    <dbReference type="NCBI Taxonomy" id="210430"/>
    <lineage>
        <taxon>Eukaryota</taxon>
        <taxon>Fungi</taxon>
        <taxon>Dikarya</taxon>
        <taxon>Ascomycota</taxon>
        <taxon>Pezizomycotina</taxon>
        <taxon>Dothideomycetes</taxon>
        <taxon>Pleosporomycetidae</taxon>
        <taxon>Pleosporales</taxon>
        <taxon>Pleosporineae</taxon>
        <taxon>Phaeosphaeriaceae</taxon>
        <taxon>Setomelanomma</taxon>
    </lineage>
</organism>
<evidence type="ECO:0000256" key="1">
    <source>
        <dbReference type="SAM" id="Coils"/>
    </source>
</evidence>
<gene>
    <name evidence="3" type="ORF">EK21DRAFT_111977</name>
</gene>
<evidence type="ECO:0000256" key="2">
    <source>
        <dbReference type="SAM" id="MobiDB-lite"/>
    </source>
</evidence>
<feature type="compositionally biased region" description="Basic and acidic residues" evidence="2">
    <location>
        <begin position="146"/>
        <end position="160"/>
    </location>
</feature>
<feature type="compositionally biased region" description="Basic and acidic residues" evidence="2">
    <location>
        <begin position="176"/>
        <end position="196"/>
    </location>
</feature>
<feature type="region of interest" description="Disordered" evidence="2">
    <location>
        <begin position="146"/>
        <end position="208"/>
    </location>
</feature>
<dbReference type="EMBL" id="ML978190">
    <property type="protein sequence ID" value="KAF2030456.1"/>
    <property type="molecule type" value="Genomic_DNA"/>
</dbReference>
<proteinExistence type="predicted"/>
<reference evidence="3" key="1">
    <citation type="journal article" date="2020" name="Stud. Mycol.">
        <title>101 Dothideomycetes genomes: a test case for predicting lifestyles and emergence of pathogens.</title>
        <authorList>
            <person name="Haridas S."/>
            <person name="Albert R."/>
            <person name="Binder M."/>
            <person name="Bloem J."/>
            <person name="Labutti K."/>
            <person name="Salamov A."/>
            <person name="Andreopoulos B."/>
            <person name="Baker S."/>
            <person name="Barry K."/>
            <person name="Bills G."/>
            <person name="Bluhm B."/>
            <person name="Cannon C."/>
            <person name="Castanera R."/>
            <person name="Culley D."/>
            <person name="Daum C."/>
            <person name="Ezra D."/>
            <person name="Gonzalez J."/>
            <person name="Henrissat B."/>
            <person name="Kuo A."/>
            <person name="Liang C."/>
            <person name="Lipzen A."/>
            <person name="Lutzoni F."/>
            <person name="Magnuson J."/>
            <person name="Mondo S."/>
            <person name="Nolan M."/>
            <person name="Ohm R."/>
            <person name="Pangilinan J."/>
            <person name="Park H.-J."/>
            <person name="Ramirez L."/>
            <person name="Alfaro M."/>
            <person name="Sun H."/>
            <person name="Tritt A."/>
            <person name="Yoshinaga Y."/>
            <person name="Zwiers L.-H."/>
            <person name="Turgeon B."/>
            <person name="Goodwin S."/>
            <person name="Spatafora J."/>
            <person name="Crous P."/>
            <person name="Grigoriev I."/>
        </authorList>
    </citation>
    <scope>NUCLEOTIDE SEQUENCE</scope>
    <source>
        <strain evidence="3">CBS 110217</strain>
    </source>
</reference>
<evidence type="ECO:0000313" key="4">
    <source>
        <dbReference type="Proteomes" id="UP000799777"/>
    </source>
</evidence>
<evidence type="ECO:0000313" key="3">
    <source>
        <dbReference type="EMBL" id="KAF2030456.1"/>
    </source>
</evidence>
<name>A0A9P4HC97_9PLEO</name>
<keyword evidence="4" id="KW-1185">Reference proteome</keyword>
<comment type="caution">
    <text evidence="3">The sequence shown here is derived from an EMBL/GenBank/DDBJ whole genome shotgun (WGS) entry which is preliminary data.</text>
</comment>
<keyword evidence="1" id="KW-0175">Coiled coil</keyword>